<evidence type="ECO:0000259" key="5">
    <source>
        <dbReference type="SMART" id="SM00906"/>
    </source>
</evidence>
<keyword evidence="3" id="KW-0539">Nucleus</keyword>
<dbReference type="GO" id="GO:0005634">
    <property type="term" value="C:nucleus"/>
    <property type="evidence" value="ECO:0007669"/>
    <property type="project" value="TreeGrafter"/>
</dbReference>
<dbReference type="GeneID" id="27353998"/>
<dbReference type="GO" id="GO:0000978">
    <property type="term" value="F:RNA polymerase II cis-regulatory region sequence-specific DNA binding"/>
    <property type="evidence" value="ECO:0007669"/>
    <property type="project" value="TreeGrafter"/>
</dbReference>
<dbReference type="Proteomes" id="UP000053342">
    <property type="component" value="Unassembled WGS sequence"/>
</dbReference>
<evidence type="ECO:0000313" key="7">
    <source>
        <dbReference type="Proteomes" id="UP000053342"/>
    </source>
</evidence>
<feature type="region of interest" description="Disordered" evidence="4">
    <location>
        <begin position="625"/>
        <end position="663"/>
    </location>
</feature>
<feature type="compositionally biased region" description="Basic and acidic residues" evidence="4">
    <location>
        <begin position="651"/>
        <end position="663"/>
    </location>
</feature>
<evidence type="ECO:0000256" key="2">
    <source>
        <dbReference type="ARBA" id="ARBA00023163"/>
    </source>
</evidence>
<dbReference type="AlphaFoldDB" id="A0A0D2B241"/>
<dbReference type="Pfam" id="PF04082">
    <property type="entry name" value="Fungal_trans"/>
    <property type="match status" value="1"/>
</dbReference>
<dbReference type="GO" id="GO:0000435">
    <property type="term" value="P:positive regulation of transcription from RNA polymerase II promoter by galactose"/>
    <property type="evidence" value="ECO:0007669"/>
    <property type="project" value="TreeGrafter"/>
</dbReference>
<dbReference type="SMART" id="SM00906">
    <property type="entry name" value="Fungal_trans"/>
    <property type="match status" value="1"/>
</dbReference>
<dbReference type="GO" id="GO:0000981">
    <property type="term" value="F:DNA-binding transcription factor activity, RNA polymerase II-specific"/>
    <property type="evidence" value="ECO:0007669"/>
    <property type="project" value="TreeGrafter"/>
</dbReference>
<feature type="region of interest" description="Disordered" evidence="4">
    <location>
        <begin position="94"/>
        <end position="143"/>
    </location>
</feature>
<dbReference type="OrthoDB" id="3971593at2759"/>
<evidence type="ECO:0000313" key="6">
    <source>
        <dbReference type="EMBL" id="KIW46241.1"/>
    </source>
</evidence>
<dbReference type="GO" id="GO:0006351">
    <property type="term" value="P:DNA-templated transcription"/>
    <property type="evidence" value="ECO:0007669"/>
    <property type="project" value="InterPro"/>
</dbReference>
<dbReference type="HOGENOM" id="CLU_008828_4_0_1"/>
<keyword evidence="1" id="KW-0805">Transcription regulation</keyword>
<dbReference type="VEuPathDB" id="FungiDB:PV06_01924"/>
<evidence type="ECO:0000256" key="3">
    <source>
        <dbReference type="ARBA" id="ARBA00023242"/>
    </source>
</evidence>
<feature type="compositionally biased region" description="Pro residues" evidence="4">
    <location>
        <begin position="101"/>
        <end position="112"/>
    </location>
</feature>
<name>A0A0D2B241_9EURO</name>
<dbReference type="EMBL" id="KN847333">
    <property type="protein sequence ID" value="KIW46241.1"/>
    <property type="molecule type" value="Genomic_DNA"/>
</dbReference>
<dbReference type="STRING" id="215243.A0A0D2B241"/>
<protein>
    <recommendedName>
        <fullName evidence="5">Xylanolytic transcriptional activator regulatory domain-containing protein</fullName>
    </recommendedName>
</protein>
<dbReference type="GO" id="GO:0008270">
    <property type="term" value="F:zinc ion binding"/>
    <property type="evidence" value="ECO:0007669"/>
    <property type="project" value="InterPro"/>
</dbReference>
<keyword evidence="7" id="KW-1185">Reference proteome</keyword>
<organism evidence="6 7">
    <name type="scientific">Exophiala oligosperma</name>
    <dbReference type="NCBI Taxonomy" id="215243"/>
    <lineage>
        <taxon>Eukaryota</taxon>
        <taxon>Fungi</taxon>
        <taxon>Dikarya</taxon>
        <taxon>Ascomycota</taxon>
        <taxon>Pezizomycotina</taxon>
        <taxon>Eurotiomycetes</taxon>
        <taxon>Chaetothyriomycetidae</taxon>
        <taxon>Chaetothyriales</taxon>
        <taxon>Herpotrichiellaceae</taxon>
        <taxon>Exophiala</taxon>
    </lineage>
</organism>
<feature type="domain" description="Xylanolytic transcriptional activator regulatory" evidence="5">
    <location>
        <begin position="327"/>
        <end position="402"/>
    </location>
</feature>
<gene>
    <name evidence="6" type="ORF">PV06_01924</name>
</gene>
<accession>A0A0D2B241</accession>
<dbReference type="PANTHER" id="PTHR47424">
    <property type="entry name" value="REGULATORY PROTEIN GAL4"/>
    <property type="match status" value="1"/>
</dbReference>
<keyword evidence="2" id="KW-0804">Transcription</keyword>
<feature type="region of interest" description="Disordered" evidence="4">
    <location>
        <begin position="1"/>
        <end position="41"/>
    </location>
</feature>
<sequence>MMLCSYNRPSARMRTVSVSAAPPPSSPPPARREPEEEEGDLRRMTMQIHALMEKVDSLQDKLAGLSPSSLDVSHAPFWPGLATASMQATDDQANLCDLPTDAPPPPPPPPLWKSPQAIRDESVPPDANDEPEAISPEYHGPTSSEFTFEVANESLTQMGVGCSIHKSAAPVAKFFSFDTGPTGPRLRRLFTRDRLWTIDRTVALSYIEKYHNTVGAMYPVTDEARLAPKVQYLFDAWDANRNQRHQGGLGSLIDLMLSIDIQIIKIQVAVGMINVLGVAGMDVATELVQSVLDSSDDSMMNLERLGGVQLLVCIVLFYYNLDDEVKASRYSCLASRRCLEMGLHRRDMLAKHFPEAAAQKQALRVFWSVFTLDRRSSLGLGVPFVIQDSLVDPTLLSIDFDHAYLRSMVPFAKLSGKAWQMGNDFTAKEPDAVREEIDYLDYQVLQWQKQIPASLSYQHHSGSKSVPIYPAMDGTAARDTARQFYLSVVLFARANQLRNVIYRPLLQSASRIQGNLAHTSTALNIARDSIRAFSELDEATDLLGTHAAFFKHFIVSSLGNLLLILVHSDDATGTEYWTDIRETFHVASVLMRKLSVRSGSVLRAWDRLKGLEDLQAKIMTARRRKAEAKQQGSLNSESGVIEGMGTGEQDYGERPSNNDDDNNHNFDCFNNILDEPSLIRGGDCTLFDSQIRNDFAGFLDPAFAFTGPYDVQFFQGGGGRNQWNM</sequence>
<dbReference type="CDD" id="cd12148">
    <property type="entry name" value="fungal_TF_MHR"/>
    <property type="match status" value="1"/>
</dbReference>
<dbReference type="PANTHER" id="PTHR47424:SF5">
    <property type="entry name" value="ZN(II)2CYS6 TRANSCRIPTION FACTOR (EUROFUNG)"/>
    <property type="match status" value="1"/>
</dbReference>
<dbReference type="InterPro" id="IPR007219">
    <property type="entry name" value="XnlR_reg_dom"/>
</dbReference>
<proteinExistence type="predicted"/>
<reference evidence="6 7" key="1">
    <citation type="submission" date="2015-01" db="EMBL/GenBank/DDBJ databases">
        <title>The Genome Sequence of Exophiala oligosperma CBS72588.</title>
        <authorList>
            <consortium name="The Broad Institute Genomics Platform"/>
            <person name="Cuomo C."/>
            <person name="de Hoog S."/>
            <person name="Gorbushina A."/>
            <person name="Stielow B."/>
            <person name="Teixiera M."/>
            <person name="Abouelleil A."/>
            <person name="Chapman S.B."/>
            <person name="Priest M."/>
            <person name="Young S.K."/>
            <person name="Wortman J."/>
            <person name="Nusbaum C."/>
            <person name="Birren B."/>
        </authorList>
    </citation>
    <scope>NUCLEOTIDE SEQUENCE [LARGE SCALE GENOMIC DNA]</scope>
    <source>
        <strain evidence="6 7">CBS 72588</strain>
    </source>
</reference>
<evidence type="ECO:0000256" key="1">
    <source>
        <dbReference type="ARBA" id="ARBA00023015"/>
    </source>
</evidence>
<dbReference type="InterPro" id="IPR051127">
    <property type="entry name" value="Fungal_SecMet_Regulators"/>
</dbReference>
<evidence type="ECO:0000256" key="4">
    <source>
        <dbReference type="SAM" id="MobiDB-lite"/>
    </source>
</evidence>
<dbReference type="RefSeq" id="XP_016266457.1">
    <property type="nucleotide sequence ID" value="XM_016402560.1"/>
</dbReference>